<feature type="compositionally biased region" description="Polar residues" evidence="1">
    <location>
        <begin position="56"/>
        <end position="65"/>
    </location>
</feature>
<dbReference type="Proteomes" id="UP000708208">
    <property type="component" value="Unassembled WGS sequence"/>
</dbReference>
<organism evidence="2 3">
    <name type="scientific">Allacma fusca</name>
    <dbReference type="NCBI Taxonomy" id="39272"/>
    <lineage>
        <taxon>Eukaryota</taxon>
        <taxon>Metazoa</taxon>
        <taxon>Ecdysozoa</taxon>
        <taxon>Arthropoda</taxon>
        <taxon>Hexapoda</taxon>
        <taxon>Collembola</taxon>
        <taxon>Symphypleona</taxon>
        <taxon>Sminthuridae</taxon>
        <taxon>Allacma</taxon>
    </lineage>
</organism>
<sequence>MAHNPRYQGYSSDGSSSSASSGGSYYNQNFNPANGNYHYPMGLENSASLEMWNGGNFPQQQNSSHMPRMPYESLPL</sequence>
<name>A0A8J2KQ37_9HEXA</name>
<keyword evidence="3" id="KW-1185">Reference proteome</keyword>
<dbReference type="EMBL" id="CAJVCH010390161">
    <property type="protein sequence ID" value="CAG7817269.1"/>
    <property type="molecule type" value="Genomic_DNA"/>
</dbReference>
<protein>
    <submittedName>
        <fullName evidence="2">Uncharacterized protein</fullName>
    </submittedName>
</protein>
<dbReference type="AlphaFoldDB" id="A0A8J2KQ37"/>
<evidence type="ECO:0000313" key="2">
    <source>
        <dbReference type="EMBL" id="CAG7817269.1"/>
    </source>
</evidence>
<feature type="compositionally biased region" description="Low complexity" evidence="1">
    <location>
        <begin position="7"/>
        <end position="26"/>
    </location>
</feature>
<accession>A0A8J2KQ37</accession>
<feature type="region of interest" description="Disordered" evidence="1">
    <location>
        <begin position="50"/>
        <end position="76"/>
    </location>
</feature>
<evidence type="ECO:0000313" key="3">
    <source>
        <dbReference type="Proteomes" id="UP000708208"/>
    </source>
</evidence>
<feature type="region of interest" description="Disordered" evidence="1">
    <location>
        <begin position="1"/>
        <end position="27"/>
    </location>
</feature>
<evidence type="ECO:0000256" key="1">
    <source>
        <dbReference type="SAM" id="MobiDB-lite"/>
    </source>
</evidence>
<proteinExistence type="predicted"/>
<gene>
    <name evidence="2" type="ORF">AFUS01_LOCUS27847</name>
</gene>
<comment type="caution">
    <text evidence="2">The sequence shown here is derived from an EMBL/GenBank/DDBJ whole genome shotgun (WGS) entry which is preliminary data.</text>
</comment>
<feature type="non-terminal residue" evidence="2">
    <location>
        <position position="76"/>
    </location>
</feature>
<reference evidence="2" key="1">
    <citation type="submission" date="2021-06" db="EMBL/GenBank/DDBJ databases">
        <authorList>
            <person name="Hodson N. C."/>
            <person name="Mongue J. A."/>
            <person name="Jaron S. K."/>
        </authorList>
    </citation>
    <scope>NUCLEOTIDE SEQUENCE</scope>
</reference>